<feature type="signal peptide" evidence="1">
    <location>
        <begin position="1"/>
        <end position="26"/>
    </location>
</feature>
<protein>
    <submittedName>
        <fullName evidence="2">Uncharacterized protein</fullName>
    </submittedName>
</protein>
<feature type="chain" id="PRO_5042289937" evidence="1">
    <location>
        <begin position="27"/>
        <end position="84"/>
    </location>
</feature>
<evidence type="ECO:0000313" key="2">
    <source>
        <dbReference type="EMBL" id="KAK2175083.1"/>
    </source>
</evidence>
<dbReference type="Proteomes" id="UP001209878">
    <property type="component" value="Unassembled WGS sequence"/>
</dbReference>
<organism evidence="2 3">
    <name type="scientific">Ridgeia piscesae</name>
    <name type="common">Tubeworm</name>
    <dbReference type="NCBI Taxonomy" id="27915"/>
    <lineage>
        <taxon>Eukaryota</taxon>
        <taxon>Metazoa</taxon>
        <taxon>Spiralia</taxon>
        <taxon>Lophotrochozoa</taxon>
        <taxon>Annelida</taxon>
        <taxon>Polychaeta</taxon>
        <taxon>Sedentaria</taxon>
        <taxon>Canalipalpata</taxon>
        <taxon>Sabellida</taxon>
        <taxon>Siboglinidae</taxon>
        <taxon>Ridgeia</taxon>
    </lineage>
</organism>
<proteinExistence type="predicted"/>
<reference evidence="2" key="1">
    <citation type="journal article" date="2023" name="Mol. Biol. Evol.">
        <title>Third-Generation Sequencing Reveals the Adaptive Role of the Epigenome in Three Deep-Sea Polychaetes.</title>
        <authorList>
            <person name="Perez M."/>
            <person name="Aroh O."/>
            <person name="Sun Y."/>
            <person name="Lan Y."/>
            <person name="Juniper S.K."/>
            <person name="Young C.R."/>
            <person name="Angers B."/>
            <person name="Qian P.Y."/>
        </authorList>
    </citation>
    <scope>NUCLEOTIDE SEQUENCE</scope>
    <source>
        <strain evidence="2">R07B-5</strain>
    </source>
</reference>
<dbReference type="EMBL" id="JAODUO010000752">
    <property type="protein sequence ID" value="KAK2175083.1"/>
    <property type="molecule type" value="Genomic_DNA"/>
</dbReference>
<name>A0AAD9KP37_RIDPI</name>
<sequence>MFTDANKMTFTCVVLVLAAVVVCVSAGGWEVVEDYDGCLRRCNEHYETCMKKCKSKSALLAFSCKRNLQFCEMACRIKHSNPDD</sequence>
<dbReference type="AlphaFoldDB" id="A0AAD9KP37"/>
<accession>A0AAD9KP37</accession>
<evidence type="ECO:0000313" key="3">
    <source>
        <dbReference type="Proteomes" id="UP001209878"/>
    </source>
</evidence>
<keyword evidence="3" id="KW-1185">Reference proteome</keyword>
<gene>
    <name evidence="2" type="ORF">NP493_752g01071</name>
</gene>
<keyword evidence="1" id="KW-0732">Signal</keyword>
<evidence type="ECO:0000256" key="1">
    <source>
        <dbReference type="SAM" id="SignalP"/>
    </source>
</evidence>
<comment type="caution">
    <text evidence="2">The sequence shown here is derived from an EMBL/GenBank/DDBJ whole genome shotgun (WGS) entry which is preliminary data.</text>
</comment>